<evidence type="ECO:0000256" key="1">
    <source>
        <dbReference type="SAM" id="MobiDB-lite"/>
    </source>
</evidence>
<gene>
    <name evidence="2" type="ORF">DTO96_101025</name>
</gene>
<dbReference type="Proteomes" id="UP000252182">
    <property type="component" value="Chromosome"/>
</dbReference>
<feature type="region of interest" description="Disordered" evidence="1">
    <location>
        <begin position="105"/>
        <end position="179"/>
    </location>
</feature>
<feature type="compositionally biased region" description="Polar residues" evidence="1">
    <location>
        <begin position="161"/>
        <end position="179"/>
    </location>
</feature>
<proteinExistence type="predicted"/>
<dbReference type="EMBL" id="CP031124">
    <property type="protein sequence ID" value="AXF85295.1"/>
    <property type="molecule type" value="Genomic_DNA"/>
</dbReference>
<accession>A0A345DAA7</accession>
<keyword evidence="3" id="KW-1185">Reference proteome</keyword>
<dbReference type="AlphaFoldDB" id="A0A345DAA7"/>
<evidence type="ECO:0000313" key="3">
    <source>
        <dbReference type="Proteomes" id="UP000252182"/>
    </source>
</evidence>
<name>A0A345DAA7_9BURK</name>
<evidence type="ECO:0000313" key="2">
    <source>
        <dbReference type="EMBL" id="AXF85295.1"/>
    </source>
</evidence>
<protein>
    <recommendedName>
        <fullName evidence="4">TonB C-terminal domain-containing protein</fullName>
    </recommendedName>
</protein>
<organism evidence="2 3">
    <name type="scientific">Ephemeroptericola cinctiostellae</name>
    <dbReference type="NCBI Taxonomy" id="2268024"/>
    <lineage>
        <taxon>Bacteria</taxon>
        <taxon>Pseudomonadati</taxon>
        <taxon>Pseudomonadota</taxon>
        <taxon>Betaproteobacteria</taxon>
        <taxon>Burkholderiales</taxon>
        <taxon>Burkholderiaceae</taxon>
        <taxon>Ephemeroptericola</taxon>
    </lineage>
</organism>
<sequence length="254" mass="26374">MTPMRTSSFVLSVLLHLCLLTGLLLNAPTPEPLLHTNTLSETQTTLLTEVALTKKPNTSTASPVSTTETATQAIANMAENNPQTASSQISPAPEHPAHDVVRTNAKASNTPSDGAPSNAHSSKSPSAALAPSTSVTPTTAMQGEHASISTSAAAARDANDDTSPVRNRPQTKQMTCTASAKRQGLIGQVMAHVQIASSGIVQAAHIDGNSQDATMNQLAHEQAMRLKFPTVRNAAGTVVASYADVKLIFDCGSD</sequence>
<evidence type="ECO:0008006" key="4">
    <source>
        <dbReference type="Google" id="ProtNLM"/>
    </source>
</evidence>
<dbReference type="KEGG" id="hyf:DTO96_101025"/>
<feature type="compositionally biased region" description="Low complexity" evidence="1">
    <location>
        <begin position="121"/>
        <end position="140"/>
    </location>
</feature>
<dbReference type="OrthoDB" id="9994794at2"/>
<reference evidence="3" key="1">
    <citation type="submission" date="2018-07" db="EMBL/GenBank/DDBJ databases">
        <authorList>
            <person name="Kim H."/>
        </authorList>
    </citation>
    <scope>NUCLEOTIDE SEQUENCE [LARGE SCALE GENOMIC DNA]</scope>
    <source>
        <strain evidence="3">F02</strain>
    </source>
</reference>